<dbReference type="SMART" id="SM00184">
    <property type="entry name" value="RING"/>
    <property type="match status" value="1"/>
</dbReference>
<dbReference type="Pfam" id="PF00643">
    <property type="entry name" value="zf-B_box"/>
    <property type="match status" value="1"/>
</dbReference>
<dbReference type="PANTHER" id="PTHR25465">
    <property type="entry name" value="B-BOX DOMAIN CONTAINING"/>
    <property type="match status" value="1"/>
</dbReference>
<dbReference type="InterPro" id="IPR027370">
    <property type="entry name" value="Znf-RING_euk"/>
</dbReference>
<dbReference type="GO" id="GO:0016874">
    <property type="term" value="F:ligase activity"/>
    <property type="evidence" value="ECO:0007669"/>
    <property type="project" value="UniProtKB-KW"/>
</dbReference>
<keyword evidence="1" id="KW-0399">Innate immunity</keyword>
<feature type="coiled-coil region" evidence="7">
    <location>
        <begin position="209"/>
        <end position="287"/>
    </location>
</feature>
<dbReference type="SMART" id="SM00449">
    <property type="entry name" value="SPRY"/>
    <property type="match status" value="1"/>
</dbReference>
<dbReference type="InterPro" id="IPR001841">
    <property type="entry name" value="Znf_RING"/>
</dbReference>
<evidence type="ECO:0000256" key="5">
    <source>
        <dbReference type="ARBA" id="ARBA00022859"/>
    </source>
</evidence>
<keyword evidence="4" id="KW-0862">Zinc</keyword>
<evidence type="ECO:0000259" key="8">
    <source>
        <dbReference type="PROSITE" id="PS50089"/>
    </source>
</evidence>
<dbReference type="AlphaFoldDB" id="V9KJH7"/>
<dbReference type="PRINTS" id="PR01407">
    <property type="entry name" value="BUTYPHLNCDUF"/>
</dbReference>
<feature type="domain" description="B box-type" evidence="9">
    <location>
        <begin position="144"/>
        <end position="180"/>
    </location>
</feature>
<dbReference type="PROSITE" id="PS00518">
    <property type="entry name" value="ZF_RING_1"/>
    <property type="match status" value="1"/>
</dbReference>
<evidence type="ECO:0000259" key="9">
    <source>
        <dbReference type="PROSITE" id="PS50119"/>
    </source>
</evidence>
<dbReference type="Pfam" id="PF13445">
    <property type="entry name" value="zf-RING_UBOX"/>
    <property type="match status" value="1"/>
</dbReference>
<dbReference type="InterPro" id="IPR003877">
    <property type="entry name" value="SPRY_dom"/>
</dbReference>
<keyword evidence="5" id="KW-0391">Immunity</keyword>
<dbReference type="Gene3D" id="4.10.830.40">
    <property type="match status" value="1"/>
</dbReference>
<protein>
    <submittedName>
        <fullName evidence="11">E3 ubiquitin/ISG15 ligase TRIM25-like protein</fullName>
    </submittedName>
</protein>
<dbReference type="InterPro" id="IPR013083">
    <property type="entry name" value="Znf_RING/FYVE/PHD"/>
</dbReference>
<dbReference type="Pfam" id="PF00622">
    <property type="entry name" value="SPRY"/>
    <property type="match status" value="1"/>
</dbReference>
<dbReference type="PROSITE" id="PS50119">
    <property type="entry name" value="ZF_BBOX"/>
    <property type="match status" value="1"/>
</dbReference>
<dbReference type="EMBL" id="JW865640">
    <property type="protein sequence ID" value="AFO98157.1"/>
    <property type="molecule type" value="mRNA"/>
</dbReference>
<dbReference type="GO" id="GO:0008270">
    <property type="term" value="F:zinc ion binding"/>
    <property type="evidence" value="ECO:0007669"/>
    <property type="project" value="UniProtKB-KW"/>
</dbReference>
<dbReference type="CDD" id="cd19802">
    <property type="entry name" value="Bbox1_TRIM8-like"/>
    <property type="match status" value="1"/>
</dbReference>
<dbReference type="SUPFAM" id="SSF57850">
    <property type="entry name" value="RING/U-box"/>
    <property type="match status" value="1"/>
</dbReference>
<evidence type="ECO:0000256" key="7">
    <source>
        <dbReference type="SAM" id="Coils"/>
    </source>
</evidence>
<dbReference type="InterPro" id="IPR003879">
    <property type="entry name" value="Butyrophylin_SPRY"/>
</dbReference>
<dbReference type="InterPro" id="IPR017907">
    <property type="entry name" value="Znf_RING_CS"/>
</dbReference>
<dbReference type="SMART" id="SM00336">
    <property type="entry name" value="BBOX"/>
    <property type="match status" value="2"/>
</dbReference>
<feature type="domain" description="RING-type" evidence="8">
    <location>
        <begin position="16"/>
        <end position="58"/>
    </location>
</feature>
<evidence type="ECO:0000256" key="1">
    <source>
        <dbReference type="ARBA" id="ARBA00022588"/>
    </source>
</evidence>
<dbReference type="Gene3D" id="3.30.160.60">
    <property type="entry name" value="Classic Zinc Finger"/>
    <property type="match status" value="1"/>
</dbReference>
<dbReference type="SUPFAM" id="SSF57845">
    <property type="entry name" value="B-box zinc-binding domain"/>
    <property type="match status" value="1"/>
</dbReference>
<dbReference type="GO" id="GO:0045087">
    <property type="term" value="P:innate immune response"/>
    <property type="evidence" value="ECO:0007669"/>
    <property type="project" value="UniProtKB-KW"/>
</dbReference>
<sequence length="554" mass="62962">MAAALSLVTLEEELTCAICLGIYTDPVVLECKHSFCRACIEEFWSGAAPGTYSCPECRAETSERPGLEKNFKLASIVQKYLALQSSQDAVLCNYCTESPLPAIKTCLKCEASLCPIHLKHHRENSVFKSHSLTELTTDLSLWKCPEHQKSLEIYCKDDKVCVCSLCALVGKHKNHNCSSISEGEKELRDHLQCQLERIRSNTEAVQAALNLHHKEKQNTQSEIQEAKCKVKEKYKLLKKSVEEEERKVLERLENEEKRVTEQTNTKIFQLENQLKESETSLAALTSVLKQNEELVFIQEFNSMPDRMKDLSQLFIPLENMSDVDKAIQQNLKVWVQKLDSVPSKTYRNFLSDASHRSFLVIMYGQTPGSNIRSSFPKQTPCNYRGTRQQYGQNPYGLQSMGWQQFMCCQGVSCGRSYWEVQIDITPRGNVGYRADVLTQWGVGVCFQTPGARCTEWSITGYGPVEDKRSWILHFSSGSLTAQHNGEKPNLMVAIPSKVGVFVDFEAGIISFYSVSGNNLTLLHTFQEQRFLEPLYPALWVYDCDVTLTYCYLMQ</sequence>
<evidence type="ECO:0000256" key="3">
    <source>
        <dbReference type="ARBA" id="ARBA00022771"/>
    </source>
</evidence>
<dbReference type="PROSITE" id="PS50188">
    <property type="entry name" value="B302_SPRY"/>
    <property type="match status" value="1"/>
</dbReference>
<dbReference type="Gene3D" id="2.60.120.920">
    <property type="match status" value="1"/>
</dbReference>
<dbReference type="InterPro" id="IPR001870">
    <property type="entry name" value="B30.2/SPRY"/>
</dbReference>
<dbReference type="InterPro" id="IPR013320">
    <property type="entry name" value="ConA-like_dom_sf"/>
</dbReference>
<feature type="domain" description="B30.2/SPRY" evidence="10">
    <location>
        <begin position="340"/>
        <end position="554"/>
    </location>
</feature>
<keyword evidence="11" id="KW-0436">Ligase</keyword>
<dbReference type="SUPFAM" id="SSF49899">
    <property type="entry name" value="Concanavalin A-like lectins/glucanases"/>
    <property type="match status" value="1"/>
</dbReference>
<evidence type="ECO:0000256" key="6">
    <source>
        <dbReference type="PROSITE-ProRule" id="PRU00024"/>
    </source>
</evidence>
<keyword evidence="3 6" id="KW-0863">Zinc-finger</keyword>
<dbReference type="Gene3D" id="3.30.40.10">
    <property type="entry name" value="Zinc/RING finger domain, C3HC4 (zinc finger)"/>
    <property type="match status" value="1"/>
</dbReference>
<dbReference type="PROSITE" id="PS50089">
    <property type="entry name" value="ZF_RING_2"/>
    <property type="match status" value="1"/>
</dbReference>
<evidence type="ECO:0000259" key="10">
    <source>
        <dbReference type="PROSITE" id="PS50188"/>
    </source>
</evidence>
<dbReference type="InterPro" id="IPR043136">
    <property type="entry name" value="B30.2/SPRY_sf"/>
</dbReference>
<accession>V9KJH7</accession>
<name>V9KJH7_CALMI</name>
<dbReference type="InterPro" id="IPR051051">
    <property type="entry name" value="E3_ubiq-ligase_TRIM/RNF"/>
</dbReference>
<evidence type="ECO:0000313" key="11">
    <source>
        <dbReference type="EMBL" id="AFO98157.1"/>
    </source>
</evidence>
<evidence type="ECO:0000256" key="4">
    <source>
        <dbReference type="ARBA" id="ARBA00022833"/>
    </source>
</evidence>
<organism evidence="11">
    <name type="scientific">Callorhinchus milii</name>
    <name type="common">Ghost shark</name>
    <dbReference type="NCBI Taxonomy" id="7868"/>
    <lineage>
        <taxon>Eukaryota</taxon>
        <taxon>Metazoa</taxon>
        <taxon>Chordata</taxon>
        <taxon>Craniata</taxon>
        <taxon>Vertebrata</taxon>
        <taxon>Chondrichthyes</taxon>
        <taxon>Holocephali</taxon>
        <taxon>Chimaeriformes</taxon>
        <taxon>Callorhinchidae</taxon>
        <taxon>Callorhinchus</taxon>
    </lineage>
</organism>
<keyword evidence="2" id="KW-0479">Metal-binding</keyword>
<keyword evidence="7" id="KW-0175">Coiled coil</keyword>
<dbReference type="PANTHER" id="PTHR25465:SF31">
    <property type="entry name" value="RING-TYPE DOMAIN-CONTAINING PROTEIN"/>
    <property type="match status" value="1"/>
</dbReference>
<proteinExistence type="evidence at transcript level"/>
<dbReference type="InterPro" id="IPR000315">
    <property type="entry name" value="Znf_B-box"/>
</dbReference>
<evidence type="ECO:0000256" key="2">
    <source>
        <dbReference type="ARBA" id="ARBA00022723"/>
    </source>
</evidence>
<dbReference type="CDD" id="cd16609">
    <property type="entry name" value="RING-HC_TRIM65_C-IV"/>
    <property type="match status" value="1"/>
</dbReference>
<reference evidence="11" key="1">
    <citation type="journal article" date="2014" name="Nature">
        <title>Elephant shark genome provides unique insights into gnathostome evolution.</title>
        <authorList>
            <consortium name="International Elephant Shark Genome Sequencing Consortium"/>
            <person name="Venkatesh B."/>
            <person name="Lee A.P."/>
            <person name="Ravi V."/>
            <person name="Maurya A.K."/>
            <person name="Lian M.M."/>
            <person name="Swann J.B."/>
            <person name="Ohta Y."/>
            <person name="Flajnik M.F."/>
            <person name="Sutoh Y."/>
            <person name="Kasahara M."/>
            <person name="Hoon S."/>
            <person name="Gangu V."/>
            <person name="Roy S.W."/>
            <person name="Irimia M."/>
            <person name="Korzh V."/>
            <person name="Kondrychyn I."/>
            <person name="Lim Z.W."/>
            <person name="Tay B.H."/>
            <person name="Tohari S."/>
            <person name="Kong K.W."/>
            <person name="Ho S."/>
            <person name="Lorente-Galdos B."/>
            <person name="Quilez J."/>
            <person name="Marques-Bonet T."/>
            <person name="Raney B.J."/>
            <person name="Ingham P.W."/>
            <person name="Tay A."/>
            <person name="Hillier L.W."/>
            <person name="Minx P."/>
            <person name="Boehm T."/>
            <person name="Wilson R.K."/>
            <person name="Brenner S."/>
            <person name="Warren W.C."/>
        </authorList>
    </citation>
    <scope>NUCLEOTIDE SEQUENCE</scope>
    <source>
        <tissue evidence="11">Liver</tissue>
    </source>
</reference>